<accession>A0A926EFZ9</accession>
<dbReference type="AlphaFoldDB" id="A0A926EFZ9"/>
<dbReference type="Pfam" id="PF01841">
    <property type="entry name" value="Transglut_core"/>
    <property type="match status" value="1"/>
</dbReference>
<dbReference type="Proteomes" id="UP000660861">
    <property type="component" value="Unassembled WGS sequence"/>
</dbReference>
<proteinExistence type="predicted"/>
<evidence type="ECO:0000259" key="3">
    <source>
        <dbReference type="SMART" id="SM00460"/>
    </source>
</evidence>
<dbReference type="Gene3D" id="3.10.620.30">
    <property type="match status" value="1"/>
</dbReference>
<evidence type="ECO:0000313" key="4">
    <source>
        <dbReference type="EMBL" id="MBC8571371.1"/>
    </source>
</evidence>
<dbReference type="InterPro" id="IPR038765">
    <property type="entry name" value="Papain-like_cys_pep_sf"/>
</dbReference>
<evidence type="ECO:0000313" key="5">
    <source>
        <dbReference type="Proteomes" id="UP000660861"/>
    </source>
</evidence>
<protein>
    <submittedName>
        <fullName evidence="4">Transglutaminase domain-containing protein</fullName>
    </submittedName>
</protein>
<dbReference type="SMART" id="SM00460">
    <property type="entry name" value="TGc"/>
    <property type="match status" value="1"/>
</dbReference>
<reference evidence="4" key="1">
    <citation type="submission" date="2020-08" db="EMBL/GenBank/DDBJ databases">
        <title>Genome public.</title>
        <authorList>
            <person name="Liu C."/>
            <person name="Sun Q."/>
        </authorList>
    </citation>
    <scope>NUCLEOTIDE SEQUENCE</scope>
    <source>
        <strain evidence="4">NSJ-54</strain>
    </source>
</reference>
<feature type="signal peptide" evidence="2">
    <location>
        <begin position="1"/>
        <end position="26"/>
    </location>
</feature>
<keyword evidence="2" id="KW-0732">Signal</keyword>
<dbReference type="PANTHER" id="PTHR33490">
    <property type="entry name" value="BLR5614 PROTEIN-RELATED"/>
    <property type="match status" value="1"/>
</dbReference>
<keyword evidence="5" id="KW-1185">Reference proteome</keyword>
<feature type="chain" id="PRO_5038776761" evidence="2">
    <location>
        <begin position="27"/>
        <end position="320"/>
    </location>
</feature>
<feature type="compositionally biased region" description="Low complexity" evidence="1">
    <location>
        <begin position="31"/>
        <end position="45"/>
    </location>
</feature>
<feature type="region of interest" description="Disordered" evidence="1">
    <location>
        <begin position="31"/>
        <end position="50"/>
    </location>
</feature>
<gene>
    <name evidence="4" type="ORF">H8709_11140</name>
</gene>
<name>A0A926EFZ9_9FIRM</name>
<organism evidence="4 5">
    <name type="scientific">Zongyangia hominis</name>
    <dbReference type="NCBI Taxonomy" id="2763677"/>
    <lineage>
        <taxon>Bacteria</taxon>
        <taxon>Bacillati</taxon>
        <taxon>Bacillota</taxon>
        <taxon>Clostridia</taxon>
        <taxon>Eubacteriales</taxon>
        <taxon>Oscillospiraceae</taxon>
        <taxon>Zongyangia</taxon>
    </lineage>
</organism>
<feature type="domain" description="Transglutaminase-like" evidence="3">
    <location>
        <begin position="225"/>
        <end position="294"/>
    </location>
</feature>
<dbReference type="SUPFAM" id="SSF54001">
    <property type="entry name" value="Cysteine proteinases"/>
    <property type="match status" value="1"/>
</dbReference>
<sequence length="320" mass="34732">MCNVPFPSRAFLLALASLLLVFLAGCGEKSAPPSSSSGEQSQPPGTAVSNVLTPTASGVEVLGNERVEIDASNASQGYLMIRYLGENPKVKLRTQKDGSPIYTYALNSDGAYETFPLSEGDGAYTVTVYENVSGKEYATAFSTTVNVTLENEFIPFLYPNQYVNFSAGSQTVQKGAQLAATAGDEIGVIENIYHYCIDSISYDTEKAKQVEDGRLSGYLPQVDEVLASGQGICFDYAAVMCAMLRSQSIPTKLVVGYSGEVYHSWLNVYSKEEGWIDGVIYFDGKSWKLMDPTFASGGKDNPEILKYIGDGDNYTPNYIY</sequence>
<evidence type="ECO:0000256" key="2">
    <source>
        <dbReference type="SAM" id="SignalP"/>
    </source>
</evidence>
<comment type="caution">
    <text evidence="4">The sequence shown here is derived from an EMBL/GenBank/DDBJ whole genome shotgun (WGS) entry which is preliminary data.</text>
</comment>
<evidence type="ECO:0000256" key="1">
    <source>
        <dbReference type="SAM" id="MobiDB-lite"/>
    </source>
</evidence>
<dbReference type="InterPro" id="IPR002931">
    <property type="entry name" value="Transglutaminase-like"/>
</dbReference>
<dbReference type="PANTHER" id="PTHR33490:SF6">
    <property type="entry name" value="SLL1049 PROTEIN"/>
    <property type="match status" value="1"/>
</dbReference>
<dbReference type="RefSeq" id="WP_262398424.1">
    <property type="nucleotide sequence ID" value="NZ_JACRTC010000011.1"/>
</dbReference>
<dbReference type="EMBL" id="JACRTC010000011">
    <property type="protein sequence ID" value="MBC8571371.1"/>
    <property type="molecule type" value="Genomic_DNA"/>
</dbReference>